<dbReference type="Proteomes" id="UP000596063">
    <property type="component" value="Chromosome"/>
</dbReference>
<gene>
    <name evidence="1" type="ORF">I6N98_09120</name>
</gene>
<reference evidence="1 2" key="1">
    <citation type="submission" date="2020-12" db="EMBL/GenBank/DDBJ databases">
        <authorList>
            <person name="Shan Y."/>
        </authorList>
    </citation>
    <scope>NUCLEOTIDE SEQUENCE [LARGE SCALE GENOMIC DNA]</scope>
    <source>
        <strain evidence="2">csc3.9</strain>
    </source>
</reference>
<organism evidence="1 2">
    <name type="scientific">Spongiibacter nanhainus</name>
    <dbReference type="NCBI Taxonomy" id="2794344"/>
    <lineage>
        <taxon>Bacteria</taxon>
        <taxon>Pseudomonadati</taxon>
        <taxon>Pseudomonadota</taxon>
        <taxon>Gammaproteobacteria</taxon>
        <taxon>Cellvibrionales</taxon>
        <taxon>Spongiibacteraceae</taxon>
        <taxon>Spongiibacter</taxon>
    </lineage>
</organism>
<protein>
    <recommendedName>
        <fullName evidence="3">DDE superfamily endonuclease</fullName>
    </recommendedName>
</protein>
<accession>A0A7T4URQ6</accession>
<name>A0A7T4URQ6_9GAMM</name>
<evidence type="ECO:0000313" key="2">
    <source>
        <dbReference type="Proteomes" id="UP000596063"/>
    </source>
</evidence>
<dbReference type="AlphaFoldDB" id="A0A7T4URQ6"/>
<dbReference type="KEGG" id="snan:I6N98_09120"/>
<proteinExistence type="predicted"/>
<keyword evidence="2" id="KW-1185">Reference proteome</keyword>
<evidence type="ECO:0008006" key="3">
    <source>
        <dbReference type="Google" id="ProtNLM"/>
    </source>
</evidence>
<dbReference type="EMBL" id="CP066167">
    <property type="protein sequence ID" value="QQD19971.1"/>
    <property type="molecule type" value="Genomic_DNA"/>
</dbReference>
<sequence length="65" mass="7626">MPYYSPELNPDEYFNCYLKACVRSGMPARSKVNLKGNVLSHMRMFQKRPAWSTSYFRHSSIKYAA</sequence>
<evidence type="ECO:0000313" key="1">
    <source>
        <dbReference type="EMBL" id="QQD19971.1"/>
    </source>
</evidence>